<dbReference type="Proteomes" id="UP000799779">
    <property type="component" value="Unassembled WGS sequence"/>
</dbReference>
<evidence type="ECO:0000256" key="1">
    <source>
        <dbReference type="PROSITE-ProRule" id="PRU00175"/>
    </source>
</evidence>
<keyword evidence="1" id="KW-0863">Zinc-finger</keyword>
<dbReference type="InterPro" id="IPR001841">
    <property type="entry name" value="Znf_RING"/>
</dbReference>
<dbReference type="CDD" id="cd16448">
    <property type="entry name" value="RING-H2"/>
    <property type="match status" value="1"/>
</dbReference>
<organism evidence="3 4">
    <name type="scientific">Amniculicola lignicola CBS 123094</name>
    <dbReference type="NCBI Taxonomy" id="1392246"/>
    <lineage>
        <taxon>Eukaryota</taxon>
        <taxon>Fungi</taxon>
        <taxon>Dikarya</taxon>
        <taxon>Ascomycota</taxon>
        <taxon>Pezizomycotina</taxon>
        <taxon>Dothideomycetes</taxon>
        <taxon>Pleosporomycetidae</taxon>
        <taxon>Pleosporales</taxon>
        <taxon>Amniculicolaceae</taxon>
        <taxon>Amniculicola</taxon>
    </lineage>
</organism>
<evidence type="ECO:0000313" key="4">
    <source>
        <dbReference type="Proteomes" id="UP000799779"/>
    </source>
</evidence>
<accession>A0A6A5WI58</accession>
<keyword evidence="1" id="KW-0479">Metal-binding</keyword>
<protein>
    <recommendedName>
        <fullName evidence="2">RING-type domain-containing protein</fullName>
    </recommendedName>
</protein>
<dbReference type="SUPFAM" id="SSF57850">
    <property type="entry name" value="RING/U-box"/>
    <property type="match status" value="1"/>
</dbReference>
<sequence>MCERLTDSINLVAPPADPPYCPICYLDWQEENGQVCATRCNHIFHLECLWKMFDKGTKQLLHRPEHRPNFHKCPMCRGQLISEEVCRIKDAITKCEPTGPNGEDIWRSPHLEYEPLTIPATTLSPPLNHADHLAQEHILSRLKDVKDLAAQNDLDQFKGKIMDIIAEVLRSFRQDFPRITPYVWDSTMACHITSLLCDILRASLSIEQWVVLCHLHRRFHTESIHYDKPENVLLIQRIHTRSHKWHIPTLLGRSEPRFIGIRSWQQYPGSEDFYTYHDDVPYFDIYHRLGHRGRCLVSVLNRSWLHITEIGLGTVTQIKVLKPDRKITVRTEQGRIIMEFSFEGETYLGPMVQMRVTSQR</sequence>
<evidence type="ECO:0000259" key="2">
    <source>
        <dbReference type="PROSITE" id="PS50089"/>
    </source>
</evidence>
<keyword evidence="4" id="KW-1185">Reference proteome</keyword>
<dbReference type="Gene3D" id="3.30.40.10">
    <property type="entry name" value="Zinc/RING finger domain, C3HC4 (zinc finger)"/>
    <property type="match status" value="1"/>
</dbReference>
<dbReference type="PROSITE" id="PS50089">
    <property type="entry name" value="ZF_RING_2"/>
    <property type="match status" value="1"/>
</dbReference>
<gene>
    <name evidence="3" type="ORF">P154DRAFT_574881</name>
</gene>
<keyword evidence="1" id="KW-0862">Zinc</keyword>
<name>A0A6A5WI58_9PLEO</name>
<feature type="domain" description="RING-type" evidence="2">
    <location>
        <begin position="21"/>
        <end position="77"/>
    </location>
</feature>
<dbReference type="InterPro" id="IPR013083">
    <property type="entry name" value="Znf_RING/FYVE/PHD"/>
</dbReference>
<dbReference type="OrthoDB" id="8062037at2759"/>
<dbReference type="SMART" id="SM00184">
    <property type="entry name" value="RING"/>
    <property type="match status" value="1"/>
</dbReference>
<dbReference type="AlphaFoldDB" id="A0A6A5WI58"/>
<dbReference type="GO" id="GO:0008270">
    <property type="term" value="F:zinc ion binding"/>
    <property type="evidence" value="ECO:0007669"/>
    <property type="project" value="UniProtKB-KW"/>
</dbReference>
<reference evidence="3" key="1">
    <citation type="journal article" date="2020" name="Stud. Mycol.">
        <title>101 Dothideomycetes genomes: a test case for predicting lifestyles and emergence of pathogens.</title>
        <authorList>
            <person name="Haridas S."/>
            <person name="Albert R."/>
            <person name="Binder M."/>
            <person name="Bloem J."/>
            <person name="Labutti K."/>
            <person name="Salamov A."/>
            <person name="Andreopoulos B."/>
            <person name="Baker S."/>
            <person name="Barry K."/>
            <person name="Bills G."/>
            <person name="Bluhm B."/>
            <person name="Cannon C."/>
            <person name="Castanera R."/>
            <person name="Culley D."/>
            <person name="Daum C."/>
            <person name="Ezra D."/>
            <person name="Gonzalez J."/>
            <person name="Henrissat B."/>
            <person name="Kuo A."/>
            <person name="Liang C."/>
            <person name="Lipzen A."/>
            <person name="Lutzoni F."/>
            <person name="Magnuson J."/>
            <person name="Mondo S."/>
            <person name="Nolan M."/>
            <person name="Ohm R."/>
            <person name="Pangilinan J."/>
            <person name="Park H.-J."/>
            <person name="Ramirez L."/>
            <person name="Alfaro M."/>
            <person name="Sun H."/>
            <person name="Tritt A."/>
            <person name="Yoshinaga Y."/>
            <person name="Zwiers L.-H."/>
            <person name="Turgeon B."/>
            <person name="Goodwin S."/>
            <person name="Spatafora J."/>
            <person name="Crous P."/>
            <person name="Grigoriev I."/>
        </authorList>
    </citation>
    <scope>NUCLEOTIDE SEQUENCE</scope>
    <source>
        <strain evidence="3">CBS 123094</strain>
    </source>
</reference>
<evidence type="ECO:0000313" key="3">
    <source>
        <dbReference type="EMBL" id="KAF2001533.1"/>
    </source>
</evidence>
<proteinExistence type="predicted"/>
<dbReference type="EMBL" id="ML977582">
    <property type="protein sequence ID" value="KAF2001533.1"/>
    <property type="molecule type" value="Genomic_DNA"/>
</dbReference>